<dbReference type="Pfam" id="PF25975">
    <property type="entry name" value="CzcB_C"/>
    <property type="match status" value="1"/>
</dbReference>
<dbReference type="SUPFAM" id="SSF111369">
    <property type="entry name" value="HlyD-like secretion proteins"/>
    <property type="match status" value="1"/>
</dbReference>
<feature type="domain" description="CusB-like beta-barrel" evidence="3">
    <location>
        <begin position="267"/>
        <end position="341"/>
    </location>
</feature>
<dbReference type="InterPro" id="IPR058649">
    <property type="entry name" value="CzcB_C"/>
</dbReference>
<feature type="signal peptide" evidence="2">
    <location>
        <begin position="1"/>
        <end position="33"/>
    </location>
</feature>
<feature type="domain" description="CzcB-like C-terminal circularly permuted SH3-like" evidence="5">
    <location>
        <begin position="348"/>
        <end position="408"/>
    </location>
</feature>
<feature type="chain" id="PRO_5045366293" evidence="2">
    <location>
        <begin position="34"/>
        <end position="420"/>
    </location>
</feature>
<evidence type="ECO:0000313" key="6">
    <source>
        <dbReference type="EMBL" id="MCL1122937.1"/>
    </source>
</evidence>
<evidence type="ECO:0000256" key="1">
    <source>
        <dbReference type="ARBA" id="ARBA00022448"/>
    </source>
</evidence>
<protein>
    <submittedName>
        <fullName evidence="6">Efflux RND transporter periplasmic adaptor subunit</fullName>
    </submittedName>
</protein>
<dbReference type="SUPFAM" id="SSF51230">
    <property type="entry name" value="Single hybrid motif"/>
    <property type="match status" value="1"/>
</dbReference>
<dbReference type="PANTHER" id="PTHR30097">
    <property type="entry name" value="CATION EFFLUX SYSTEM PROTEIN CUSB"/>
    <property type="match status" value="1"/>
</dbReference>
<evidence type="ECO:0000259" key="4">
    <source>
        <dbReference type="Pfam" id="PF25971"/>
    </source>
</evidence>
<feature type="domain" description="CzcB N-terminal" evidence="4">
    <location>
        <begin position="54"/>
        <end position="145"/>
    </location>
</feature>
<dbReference type="PANTHER" id="PTHR30097:SF4">
    <property type="entry name" value="SLR6042 PROTEIN"/>
    <property type="match status" value="1"/>
</dbReference>
<keyword evidence="1" id="KW-0813">Transport</keyword>
<keyword evidence="2" id="KW-0732">Signal</keyword>
<evidence type="ECO:0000259" key="5">
    <source>
        <dbReference type="Pfam" id="PF25975"/>
    </source>
</evidence>
<evidence type="ECO:0000259" key="3">
    <source>
        <dbReference type="Pfam" id="PF25954"/>
    </source>
</evidence>
<dbReference type="Pfam" id="PF25971">
    <property type="entry name" value="CzcB_N"/>
    <property type="match status" value="1"/>
</dbReference>
<dbReference type="Gene3D" id="2.40.50.100">
    <property type="match status" value="1"/>
</dbReference>
<reference evidence="6 7" key="1">
    <citation type="submission" date="2022-01" db="EMBL/GenBank/DDBJ databases">
        <title>Whole genome-based taxonomy of the Shewanellaceae.</title>
        <authorList>
            <person name="Martin-Rodriguez A.J."/>
        </authorList>
    </citation>
    <scope>NUCLEOTIDE SEQUENCE [LARGE SCALE GENOMIC DNA]</scope>
    <source>
        <strain evidence="6 7">DSM 17177</strain>
    </source>
</reference>
<evidence type="ECO:0000256" key="2">
    <source>
        <dbReference type="SAM" id="SignalP"/>
    </source>
</evidence>
<name>A0ABT0L6D9_9GAMM</name>
<dbReference type="Pfam" id="PF25954">
    <property type="entry name" value="Beta-barrel_RND_2"/>
    <property type="match status" value="1"/>
</dbReference>
<evidence type="ECO:0000313" key="7">
    <source>
        <dbReference type="Proteomes" id="UP001203423"/>
    </source>
</evidence>
<organism evidence="6 7">
    <name type="scientific">Shewanella surugensis</name>
    <dbReference type="NCBI Taxonomy" id="212020"/>
    <lineage>
        <taxon>Bacteria</taxon>
        <taxon>Pseudomonadati</taxon>
        <taxon>Pseudomonadota</taxon>
        <taxon>Gammaproteobacteria</taxon>
        <taxon>Alteromonadales</taxon>
        <taxon>Shewanellaceae</taxon>
        <taxon>Shewanella</taxon>
    </lineage>
</organism>
<sequence length="420" mass="47226">MPYTRFNISRTLWLTLLSCLLFAAMTFSVYSQANETDENAKHNEHEESEGPHGGKLLHFDDFEIEITLYETGVPPEMRIYAYQNGQTVDPNQVDINVTLNRLGEHQNQLTFTPEKDYLVSQQVVTEPHSFTVDVNARYNKQVFEWQYDSFEGRTEISDRLLNLSNVETEKAGEQRLTFTEQLFGIVAPIKDKLFNINAPYAGIIDQMHVSIGDHIKKEQVIASVINSDTLRRYQIKSPTEGQITAQNLNKGDHTANAPLVSISDLSSVWIELSAFPSHMEKLKVGLAVNVFDDHNEEKVTTKISYISPMMTGGHIARARAVIENTQGHWRPGMHIKAEIETATKTSPVAVNVDAIQTFRGGPVVFAKYGNTFEVRMLTLGESDGQYVEVINGLAPGIEYVTQNSFLIKADILKNAAKHQH</sequence>
<dbReference type="EMBL" id="JAKIKS010000001">
    <property type="protein sequence ID" value="MCL1122937.1"/>
    <property type="molecule type" value="Genomic_DNA"/>
</dbReference>
<dbReference type="Proteomes" id="UP001203423">
    <property type="component" value="Unassembled WGS sequence"/>
</dbReference>
<dbReference type="InterPro" id="IPR011053">
    <property type="entry name" value="Single_hybrid_motif"/>
</dbReference>
<dbReference type="Gene3D" id="2.40.30.170">
    <property type="match status" value="1"/>
</dbReference>
<dbReference type="InterPro" id="IPR058646">
    <property type="entry name" value="CzcB_N"/>
</dbReference>
<dbReference type="InterPro" id="IPR058792">
    <property type="entry name" value="Beta-barrel_RND_2"/>
</dbReference>
<dbReference type="Gene3D" id="2.40.420.20">
    <property type="match status" value="1"/>
</dbReference>
<accession>A0ABT0L6D9</accession>
<keyword evidence="7" id="KW-1185">Reference proteome</keyword>
<dbReference type="RefSeq" id="WP_248938217.1">
    <property type="nucleotide sequence ID" value="NZ_JAKIKS010000001.1"/>
</dbReference>
<gene>
    <name evidence="6" type="ORF">L2764_00185</name>
</gene>
<comment type="caution">
    <text evidence="6">The sequence shown here is derived from an EMBL/GenBank/DDBJ whole genome shotgun (WGS) entry which is preliminary data.</text>
</comment>
<proteinExistence type="predicted"/>
<dbReference type="InterPro" id="IPR051909">
    <property type="entry name" value="MFP_Cation_Efflux"/>
</dbReference>